<reference evidence="1 2" key="1">
    <citation type="journal article" date="2013" name="Proc. Natl. Acad. Sci. U.S.A.">
        <title>Genome of Phaeocystis globosa virus PgV-16T highlights the common ancestry of the largest known DNA viruses infecting eukaryotes.</title>
        <authorList>
            <person name="Santini S."/>
            <person name="Jeudy S."/>
            <person name="Bartoli J."/>
            <person name="Poirot O."/>
            <person name="Lescot M."/>
            <person name="Abergel C."/>
            <person name="Barbe V."/>
            <person name="Wommack K.E."/>
            <person name="Noordeloos A.A."/>
            <person name="Brussaard C.P."/>
            <person name="Claverie J.M."/>
        </authorList>
    </citation>
    <scope>NUCLEOTIDE SEQUENCE [LARGE SCALE GENOMIC DNA]</scope>
    <source>
        <strain evidence="1 2">16T</strain>
    </source>
</reference>
<keyword evidence="2" id="KW-1185">Reference proteome</keyword>
<name>A0AC59EXQ5_9VIRU</name>
<dbReference type="EMBL" id="KC662249">
    <property type="protein sequence ID" value="AGM15629.1"/>
    <property type="molecule type" value="Genomic_DNA"/>
</dbReference>
<accession>A0AC59EXQ5</accession>
<proteinExistence type="predicted"/>
<gene>
    <name evidence="1" type="ORF">PGCG_00318</name>
</gene>
<evidence type="ECO:0000313" key="1">
    <source>
        <dbReference type="EMBL" id="AGM15629.1"/>
    </source>
</evidence>
<dbReference type="Proteomes" id="UP000204225">
    <property type="component" value="Segment"/>
</dbReference>
<evidence type="ECO:0000313" key="2">
    <source>
        <dbReference type="Proteomes" id="UP000204225"/>
    </source>
</evidence>
<sequence>MKLFIDVREPKKIIDYLTRLSREHKYEVEVKQLEIGDFVIYDDINDKTLVILERKSLADLEASIKDGRYREQSFRLGGNELHNHNIYYLLEGSITNYKKKYFVSTLYSSLVSISYFKGFSILNSLNDTETADIINAFVKKLVKETGNECYYKNTTTTTEQTDTTSTTENYINVVKTEKKSNITRENIHMIMLMQVPDVSVKSATAVINKYTTIKDLVLALENDGDCLNSLVLEDSNRKISKKIVQNIKDYLLN</sequence>
<protein>
    <submittedName>
        <fullName evidence="1">ERCC4-type DNA repair nuclease</fullName>
    </submittedName>
</protein>
<organism evidence="1 2">
    <name type="scientific">Phaeocystis globosa virus PgV-16T</name>
    <dbReference type="NCBI Taxonomy" id="3071227"/>
    <lineage>
        <taxon>Viruses</taxon>
        <taxon>Varidnaviria</taxon>
        <taxon>Bamfordvirae</taxon>
        <taxon>Nucleocytoviricota</taxon>
        <taxon>Megaviricetes</taxon>
        <taxon>Imitervirales</taxon>
        <taxon>Mesomimiviridae</taxon>
        <taxon>Tethysvirus</taxon>
        <taxon>Tethysvirus hollandense</taxon>
    </lineage>
</organism>